<feature type="domain" description="3-dehydroquinate synthase N-terminal" evidence="3">
    <location>
        <begin position="72"/>
        <end position="176"/>
    </location>
</feature>
<keyword evidence="2" id="KW-0520">NAD</keyword>
<evidence type="ECO:0000313" key="5">
    <source>
        <dbReference type="Proteomes" id="UP000700908"/>
    </source>
</evidence>
<dbReference type="Proteomes" id="UP000700908">
    <property type="component" value="Unassembled WGS sequence"/>
</dbReference>
<proteinExistence type="predicted"/>
<dbReference type="InterPro" id="IPR050071">
    <property type="entry name" value="Dehydroquinate_synthase"/>
</dbReference>
<dbReference type="Pfam" id="PF01761">
    <property type="entry name" value="DHQ_synthase"/>
    <property type="match status" value="1"/>
</dbReference>
<gene>
    <name evidence="4" type="ORF">K6V98_07010</name>
</gene>
<dbReference type="EMBL" id="JAIMFO010000007">
    <property type="protein sequence ID" value="MBY4798092.1"/>
    <property type="molecule type" value="Genomic_DNA"/>
</dbReference>
<dbReference type="PANTHER" id="PTHR43622">
    <property type="entry name" value="3-DEHYDROQUINATE SYNTHASE"/>
    <property type="match status" value="1"/>
</dbReference>
<comment type="caution">
    <text evidence="4">The sequence shown here is derived from an EMBL/GenBank/DDBJ whole genome shotgun (WGS) entry which is preliminary data.</text>
</comment>
<dbReference type="Gene3D" id="3.40.50.1970">
    <property type="match status" value="1"/>
</dbReference>
<evidence type="ECO:0000256" key="2">
    <source>
        <dbReference type="ARBA" id="ARBA00023027"/>
    </source>
</evidence>
<dbReference type="RefSeq" id="WP_222199796.1">
    <property type="nucleotide sequence ID" value="NZ_JAIMFO010000007.1"/>
</dbReference>
<sequence length="380" mass="41419">MIQRKLISFGDMSCDYRVGSGALEHVSSYASSVVGLARRVVLVREEEASASALQEVSRGLIDAGFQIHEFVVPASAHRVDLSLTCRLFDACEQASLTSDDLMVGFGSADLCGMVSFVAQSWVGGIASLMVPTTLDAMVVVATHMDGISLGSFPHMISVPARPAMVVADIDLLKGTDIEKRHLGHLLLIASALMDSRRSWTRIAELIPDLLQLDEAALSELLTMAQASRLAAERSQSPAVRKGTEFGYVTARALEACLDPVPKAYHALAEGMRFEARLGTEAGRFEIDDAFALDDMFETLGIFELPFVLDENTFIEALYQERYRRSGRMLLALPQMVGSIRLSVADEDLLRRHARAYVASRAALADSDASHELCIKSEYDG</sequence>
<keyword evidence="1" id="KW-0479">Metal-binding</keyword>
<accession>A0ABS7MLC0</accession>
<keyword evidence="5" id="KW-1185">Reference proteome</keyword>
<name>A0ABS7MLC0_9ACTN</name>
<dbReference type="Gene3D" id="1.20.1090.10">
    <property type="entry name" value="Dehydroquinate synthase-like - alpha domain"/>
    <property type="match status" value="1"/>
</dbReference>
<organism evidence="4 5">
    <name type="scientific">Collinsella ureilytica</name>
    <dbReference type="NCBI Taxonomy" id="2869515"/>
    <lineage>
        <taxon>Bacteria</taxon>
        <taxon>Bacillati</taxon>
        <taxon>Actinomycetota</taxon>
        <taxon>Coriobacteriia</taxon>
        <taxon>Coriobacteriales</taxon>
        <taxon>Coriobacteriaceae</taxon>
        <taxon>Collinsella</taxon>
    </lineage>
</organism>
<dbReference type="InterPro" id="IPR030960">
    <property type="entry name" value="DHQS/DOIS_N"/>
</dbReference>
<dbReference type="SUPFAM" id="SSF56796">
    <property type="entry name" value="Dehydroquinate synthase-like"/>
    <property type="match status" value="1"/>
</dbReference>
<protein>
    <recommendedName>
        <fullName evidence="3">3-dehydroquinate synthase N-terminal domain-containing protein</fullName>
    </recommendedName>
</protein>
<evidence type="ECO:0000259" key="3">
    <source>
        <dbReference type="Pfam" id="PF01761"/>
    </source>
</evidence>
<evidence type="ECO:0000313" key="4">
    <source>
        <dbReference type="EMBL" id="MBY4798092.1"/>
    </source>
</evidence>
<reference evidence="4 5" key="1">
    <citation type="submission" date="2021-08" db="EMBL/GenBank/DDBJ databases">
        <title>Collinsella faecalis sp. nov. isolated from swine faeces.</title>
        <authorList>
            <person name="Oh B.S."/>
            <person name="Lee J.H."/>
        </authorList>
    </citation>
    <scope>NUCLEOTIDE SEQUENCE [LARGE SCALE GENOMIC DNA]</scope>
    <source>
        <strain evidence="4 5">AGMB00827</strain>
    </source>
</reference>
<evidence type="ECO:0000256" key="1">
    <source>
        <dbReference type="ARBA" id="ARBA00022723"/>
    </source>
</evidence>
<dbReference type="PANTHER" id="PTHR43622:SF1">
    <property type="entry name" value="3-DEHYDROQUINATE SYNTHASE"/>
    <property type="match status" value="1"/>
</dbReference>